<dbReference type="AlphaFoldDB" id="A0A1X0P5L8"/>
<dbReference type="InterPro" id="IPR036871">
    <property type="entry name" value="PX_dom_sf"/>
</dbReference>
<organism evidence="3 4">
    <name type="scientific">Trypanosoma theileri</name>
    <dbReference type="NCBI Taxonomy" id="67003"/>
    <lineage>
        <taxon>Eukaryota</taxon>
        <taxon>Discoba</taxon>
        <taxon>Euglenozoa</taxon>
        <taxon>Kinetoplastea</taxon>
        <taxon>Metakinetoplastina</taxon>
        <taxon>Trypanosomatida</taxon>
        <taxon>Trypanosomatidae</taxon>
        <taxon>Trypanosoma</taxon>
    </lineage>
</organism>
<feature type="coiled-coil region" evidence="1">
    <location>
        <begin position="487"/>
        <end position="517"/>
    </location>
</feature>
<accession>A0A1X0P5L8</accession>
<keyword evidence="3" id="KW-0808">Transferase</keyword>
<dbReference type="Proteomes" id="UP000192257">
    <property type="component" value="Unassembled WGS sequence"/>
</dbReference>
<dbReference type="EMBL" id="NBCO01000004">
    <property type="protein sequence ID" value="ORC91943.1"/>
    <property type="molecule type" value="Genomic_DNA"/>
</dbReference>
<comment type="caution">
    <text evidence="3">The sequence shown here is derived from an EMBL/GenBank/DDBJ whole genome shotgun (WGS) entry which is preliminary data.</text>
</comment>
<dbReference type="InterPro" id="IPR011009">
    <property type="entry name" value="Kinase-like_dom_sf"/>
</dbReference>
<evidence type="ECO:0000313" key="3">
    <source>
        <dbReference type="EMBL" id="ORC91943.1"/>
    </source>
</evidence>
<dbReference type="InterPro" id="IPR001683">
    <property type="entry name" value="PX_dom"/>
</dbReference>
<evidence type="ECO:0000256" key="1">
    <source>
        <dbReference type="SAM" id="Coils"/>
    </source>
</evidence>
<dbReference type="GO" id="GO:0016301">
    <property type="term" value="F:kinase activity"/>
    <property type="evidence" value="ECO:0007669"/>
    <property type="project" value="UniProtKB-KW"/>
</dbReference>
<protein>
    <submittedName>
        <fullName evidence="3">Putative p21-activated kinase 3</fullName>
    </submittedName>
</protein>
<keyword evidence="3" id="KW-0418">Kinase</keyword>
<dbReference type="SUPFAM" id="SSF64268">
    <property type="entry name" value="PX domain"/>
    <property type="match status" value="1"/>
</dbReference>
<feature type="domain" description="PX" evidence="2">
    <location>
        <begin position="39"/>
        <end position="110"/>
    </location>
</feature>
<dbReference type="VEuPathDB" id="TriTrypDB:TM35_000041570"/>
<dbReference type="SUPFAM" id="SSF56112">
    <property type="entry name" value="Protein kinase-like (PK-like)"/>
    <property type="match status" value="1"/>
</dbReference>
<dbReference type="OrthoDB" id="10045021at2759"/>
<keyword evidence="1" id="KW-0175">Coiled coil</keyword>
<keyword evidence="4" id="KW-1185">Reference proteome</keyword>
<dbReference type="RefSeq" id="XP_028886009.1">
    <property type="nucleotide sequence ID" value="XM_029022351.1"/>
</dbReference>
<dbReference type="GeneID" id="39982131"/>
<gene>
    <name evidence="3" type="ORF">TM35_000041570</name>
</gene>
<evidence type="ECO:0000259" key="2">
    <source>
        <dbReference type="Pfam" id="PF00787"/>
    </source>
</evidence>
<proteinExistence type="predicted"/>
<reference evidence="3 4" key="1">
    <citation type="submission" date="2017-03" db="EMBL/GenBank/DDBJ databases">
        <title>An alternative strategy for trypanosome survival in the mammalian bloodstream revealed through genome and transcriptome analysis of the ubiquitous bovine parasite Trypanosoma (Megatrypanum) theileri.</title>
        <authorList>
            <person name="Kelly S."/>
            <person name="Ivens A."/>
            <person name="Mott A."/>
            <person name="O'Neill E."/>
            <person name="Emms D."/>
            <person name="Macleod O."/>
            <person name="Voorheis P."/>
            <person name="Matthews J."/>
            <person name="Matthews K."/>
            <person name="Carrington M."/>
        </authorList>
    </citation>
    <scope>NUCLEOTIDE SEQUENCE [LARGE SCALE GENOMIC DNA]</scope>
    <source>
        <strain evidence="3">Edinburgh</strain>
    </source>
</reference>
<dbReference type="Gene3D" id="3.30.1520.10">
    <property type="entry name" value="Phox-like domain"/>
    <property type="match status" value="1"/>
</dbReference>
<name>A0A1X0P5L8_9TRYP</name>
<dbReference type="GO" id="GO:0035091">
    <property type="term" value="F:phosphatidylinositol binding"/>
    <property type="evidence" value="ECO:0007669"/>
    <property type="project" value="InterPro"/>
</dbReference>
<sequence>MLHPSALLLRVIDPLPGENDMTFKVCIMNPVRPTVALTVVERTYNQCSLLCTRLGKFVSDRELPTLLGQSLFRGNDPTYVEARRTSVEVFLNSVVSHRLLCRDEEFLSLIGFEQAALLEQRKYEENLHHTRAEARCSDEWTIARRLITASSLSEDHDSNIIAARMWLRGTPFVFRSIVPSSSSSSTQLTRWRKTRIFVTDASIGTELLLVVQHVVTMAEIEVHAWQKILIGLNPTLFYDPLYVDVAASRVFAIYPIAPQGSLRDMLLSRRPFTTEKKQEREQIVKPLEVSQLQQLGRKILYILCSCHQYNISLPILSIGNLILSERHGLVLSDVEDILAGTCLFPSHYPYIIQEGNALLPQRTPFDILLFGVILLQLCGVCVDEQMLHTLLTCQGEPFISDSSEEDEETPRRSCHHIIARFTEIPLAIKNILFYIFHPTIPADLRVLAHHCFFNENELDSVDSFINPSTTSTAKMRRKEVELFHRSQDRWKERLETASEIKTRLEMEREHLLQLKQNGNKWQTRRKNLTRDLLKVETTSIVDDQVTSTFYIDESEICNPHPPNPNPNLPNPPPPLLPVRIKEVAVIGNQFKVSTTAPPAPPLPPMLIPRWV</sequence>
<dbReference type="Pfam" id="PF00787">
    <property type="entry name" value="PX"/>
    <property type="match status" value="1"/>
</dbReference>
<evidence type="ECO:0000313" key="4">
    <source>
        <dbReference type="Proteomes" id="UP000192257"/>
    </source>
</evidence>